<feature type="compositionally biased region" description="Low complexity" evidence="5">
    <location>
        <begin position="1237"/>
        <end position="1247"/>
    </location>
</feature>
<feature type="compositionally biased region" description="Polar residues" evidence="5">
    <location>
        <begin position="921"/>
        <end position="930"/>
    </location>
</feature>
<dbReference type="InterPro" id="IPR018359">
    <property type="entry name" value="Bromodomain_CS"/>
</dbReference>
<dbReference type="SUPFAM" id="SSF54171">
    <property type="entry name" value="DNA-binding domain"/>
    <property type="match status" value="1"/>
</dbReference>
<dbReference type="InterPro" id="IPR001487">
    <property type="entry name" value="Bromodomain"/>
</dbReference>
<dbReference type="InterPro" id="IPR018501">
    <property type="entry name" value="DDT_dom"/>
</dbReference>
<dbReference type="SMART" id="SM00391">
    <property type="entry name" value="MBD"/>
    <property type="match status" value="1"/>
</dbReference>
<dbReference type="PANTHER" id="PTHR45915">
    <property type="entry name" value="TRANSCRIPTION INTERMEDIARY FACTOR"/>
    <property type="match status" value="1"/>
</dbReference>
<feature type="region of interest" description="Disordered" evidence="5">
    <location>
        <begin position="1139"/>
        <end position="1183"/>
    </location>
</feature>
<feature type="region of interest" description="Disordered" evidence="5">
    <location>
        <begin position="2613"/>
        <end position="2665"/>
    </location>
</feature>
<feature type="compositionally biased region" description="Polar residues" evidence="5">
    <location>
        <begin position="1"/>
        <end position="13"/>
    </location>
</feature>
<feature type="compositionally biased region" description="Low complexity" evidence="5">
    <location>
        <begin position="461"/>
        <end position="478"/>
    </location>
</feature>
<dbReference type="Pfam" id="PF00439">
    <property type="entry name" value="Bromodomain"/>
    <property type="match status" value="1"/>
</dbReference>
<dbReference type="EMBL" id="LUCM01004095">
    <property type="protein sequence ID" value="KAA0194856.1"/>
    <property type="molecule type" value="Genomic_DNA"/>
</dbReference>
<feature type="region of interest" description="Disordered" evidence="5">
    <location>
        <begin position="192"/>
        <end position="231"/>
    </location>
</feature>
<protein>
    <submittedName>
        <fullName evidence="9">Bromodomain adjacent to zinc finger domain protein 2B</fullName>
    </submittedName>
</protein>
<organism evidence="9 10">
    <name type="scientific">Fasciolopsis buskii</name>
    <dbReference type="NCBI Taxonomy" id="27845"/>
    <lineage>
        <taxon>Eukaryota</taxon>
        <taxon>Metazoa</taxon>
        <taxon>Spiralia</taxon>
        <taxon>Lophotrochozoa</taxon>
        <taxon>Platyhelminthes</taxon>
        <taxon>Trematoda</taxon>
        <taxon>Digenea</taxon>
        <taxon>Plagiorchiida</taxon>
        <taxon>Echinostomata</taxon>
        <taxon>Echinostomatoidea</taxon>
        <taxon>Fasciolidae</taxon>
        <taxon>Fasciolopsis</taxon>
    </lineage>
</organism>
<dbReference type="PRINTS" id="PR00503">
    <property type="entry name" value="BROMODOMAIN"/>
</dbReference>
<feature type="compositionally biased region" description="Polar residues" evidence="5">
    <location>
        <begin position="159"/>
        <end position="177"/>
    </location>
</feature>
<evidence type="ECO:0000256" key="3">
    <source>
        <dbReference type="ARBA" id="ARBA00023242"/>
    </source>
</evidence>
<dbReference type="Gene3D" id="1.20.920.10">
    <property type="entry name" value="Bromodomain-like"/>
    <property type="match status" value="1"/>
</dbReference>
<dbReference type="PROSITE" id="PS50827">
    <property type="entry name" value="DDT"/>
    <property type="match status" value="1"/>
</dbReference>
<name>A0A8E0VLH8_9TREM</name>
<evidence type="ECO:0000313" key="9">
    <source>
        <dbReference type="EMBL" id="KAA0194856.1"/>
    </source>
</evidence>
<feature type="compositionally biased region" description="Polar residues" evidence="5">
    <location>
        <begin position="2478"/>
        <end position="2491"/>
    </location>
</feature>
<sequence length="2763" mass="299019">MVMSSQAQNTYTQPPLPPPPSSLAVTSQQLPPTQLQQQPPSSQGVLDPLSDSLAEGLPSYFTLNYAQQAALFLANAAAAAAASASAASGSAYSSPDMTGSTRCSVASQKAHANHMTAGSSSTVQDSFQNSSRGALNYDPLPFGSFGSPGNNSSLLPTMSAPQTGLGSMNSPSEPSESFNDVLTFLSQCLNNSKSIPDRDDSEAFPISVDSTASSNYGGNRRPSSTTSTSDCSIDETIEEVLRHLAACNHDPAIVASRYASSSLGMALSRKRRKEVTFPPPPAPSTPVSCKSDSGPFRSEPGELYTHCTSKRLRSGPSAESGLRLPLALGWRRETLVKGIGPGGILGEVIYVSPCGRRLWNLDSVREYLKTNNMNMLSVDDFSFKSYLRLGDYYECSRTSQVPQSYVKMSEAALNALTSAGLAEMGSETKAIPSSSRWSSSAAYYDCPRVEKDVHSTSDLVTSPNATSRASNTSNTTPSSLITVQPPAAHMHSSTTNLMTPSISTTATTATGALNVPTSELASFSLPSSLYANPTDRPYSAYVPGCTVNGGDQLVLPPMAHGAAKDLSTKLSVPQTVDSLESHRPYYSQPGLCPYIPSTPWSTTMNPTTAGVDIPWSTINKPVGLISSPSFMLGAPGLSSLNPVVERDCMKNFFIQLAKEQQRLDEEKKAQRRRELMEERAHLLKLRTKEQFDQELKKPVNDLQLLNLRPLPELDSIPGNRLSNKAFTDCLVVLEFLHAFTEILCIDSETIPTMGVLQAGLLDREPSCQRAVLHLLIELLKFAILDPGLPSSRLVTQLLGQRFSELEVNEFTVTGLLRVFLIGRNGFEDDMSDWLRPPTHFTDLSADQQASLLAFVCDELVGSSRLISTEVDRTIELQAALKREKWILESKIRRLRFLMLRKFGVCGPNELGDNYPQLVQSQKISSPTNAGTEHLEPSTHDHHIDDSTATHLVDDSSHSPVGASEDAETDSLRADVETRNLTETEAVATRNGASTTVSKSVADSVTFNSDCTPVSTSNQTGTGILTSGKKTLAVAPLSGAAAPNASATATAAVSAAAIASAFLSGDEDEVEDVAQLEARIETLNQVVEYKQRAIEECSYRLSGLFLGQDRFYRRYYIFGHLGGIYIQGHAVKEKSLGSVTSDLPLPNDSDEQNMNSVQEKDTDVGEGCEEGQIRLPSRKQSKSEEYNTDLLMDYALDDDEDARLGFDPDQIVALIRAHHELADARRYKINLPSGGVHGSSSSSTNTVHTQHHGQAVQSQMASSGSTQQSITLKQPDALTVVATEQLSDSTQSPKIGSSLDLSEQSVALISECPTEKPLSSYGEASLEKVDTAAPHLLPSPILISKTPDLQLEEPHFGPKSQSVQNDVSSGALVRFVSEMDSNEMSEFNTVNTLISPEEIINDSDPSTNIKALGIEKLVDETVEGSTNGGAGEIDASGHDTKNNSQVTTEQSCQFPHAPIDEAHSDRLSQQSDEVKEHISEIKPILSGVGERECDSKIALESKSVEKQENSCAVDQISVGDHSHPRLFWKCEDFLDGVHEDAINLDVKTNRICDDSSVRVDPIGEGLRHSRKETGTGAQPLDLSTKSVLDLPETVGPLKSTSFPETPEASFAFITSLGLDDVALTTAALLFMTHTSIIPATVACSDTLFEPWKSIIAHYKSILIWALMEELRTDSAINSSGNTLNSSLQPKLSGNDDSGDISGLEELGTLRDAMLLLKKSFVGELKHDSPSENSDSLEEFPQPISEWEVEDLVNQELQSRRIQSKHPQTATVQVAAGLEKGDETKPATGWYRLVDPGKLHELIHALASRGLRERNLAKALKRSDDLVEPSLKVAADAVFEFDTPVTDPAYGWMPPFLRVRSRRGKGRGGSGGNVTTNSSCTCLITHSQNQSMGMTRSGTQSYLNEAGSCSAIRHFDGVDCLSHSTCPSPNPTSTEFPWSAEENNTSLNANGCASNGSVNASNSGGVTILESRLRRRPNHGTTRPDSGHSLSLQSVNDRNEKRHALPPGTKNGDVHSNGRTLAELVGNGDSSFLAECSFLEEVESLEDRVLSASLQIKGWQAPVKVLDDETIHLIPRTTPKRSRFEHWPLDLARNRLLGLESHLERRYLLPPLNSEVHLDVVPESDVTVGSLLPGIMTGAGSGTSTGENSRSALCDNTTETETESESGTGGPGSEGTGPKDHGEAMHHPQIRRVVSKQPVLTVGSGDSNPFGVSSIYSPLSAYGSDLQDASNYLFGAFSTENLPPGLVDWRHRLHRAMDIATMRSCMEQLNQAIAWDKSIMKVAKRPRLDNSKSKTSTGNQKGIQTVTKSVLKSKSMSTLSSTTGSSSTASSGCSKSKTSSTSKLCPKSRPFGAGLFLSKIKKNKKKQRKNNEQSDSSTQQQQQQQRSSTPEYQRNLLKKFKLGTKLSVTCGTALKKHTAELADLAYAYPGNDSGESKGCSRSLFSDQSGSGQPSSSIISDSVILSRPRSDSMFPDDVLLDSNSSSRDSGQANEVGSRKGITKELTECMSSQELIWCRMATEDLINHEASWAFRKPVNVKQVPFYRKVIKHPMDLSTIQRKTRDAGSYSSFAEWLSDVRLIFNNCEIFNEDDSDVGRAGHTMRAYFEAHWARMPEPLPGTGVKSHESPEQRERGPSVSLRTARSPTVSSDSETETPSTEVNFGIPPMNRKSEMELDSGQLTIESHPASSPVRSVESADSRSSGFSGFDQNEYMIGLSLDDELGPPVEQPNGEQIDAVIHHHTRSPPSKLASEVCVPTTNATPPFKQ</sequence>
<dbReference type="PROSITE" id="PS50982">
    <property type="entry name" value="MBD"/>
    <property type="match status" value="1"/>
</dbReference>
<feature type="compositionally biased region" description="Low complexity" evidence="5">
    <location>
        <begin position="2303"/>
        <end position="2346"/>
    </location>
</feature>
<feature type="region of interest" description="Disordered" evidence="5">
    <location>
        <begin position="1231"/>
        <end position="1268"/>
    </location>
</feature>
<feature type="region of interest" description="Disordered" evidence="5">
    <location>
        <begin position="2739"/>
        <end position="2763"/>
    </location>
</feature>
<evidence type="ECO:0000256" key="2">
    <source>
        <dbReference type="ARBA" id="ARBA00023117"/>
    </source>
</evidence>
<dbReference type="Proteomes" id="UP000728185">
    <property type="component" value="Unassembled WGS sequence"/>
</dbReference>
<dbReference type="OrthoDB" id="784962at2759"/>
<feature type="compositionally biased region" description="Polar residues" evidence="5">
    <location>
        <begin position="208"/>
        <end position="217"/>
    </location>
</feature>
<comment type="subcellular location">
    <subcellularLocation>
        <location evidence="1">Nucleus</location>
    </subcellularLocation>
</comment>
<feature type="region of interest" description="Disordered" evidence="5">
    <location>
        <begin position="921"/>
        <end position="971"/>
    </location>
</feature>
<feature type="compositionally biased region" description="Basic and acidic residues" evidence="5">
    <location>
        <begin position="2620"/>
        <end position="2631"/>
    </location>
</feature>
<evidence type="ECO:0000259" key="6">
    <source>
        <dbReference type="PROSITE" id="PS50014"/>
    </source>
</evidence>
<feature type="compositionally biased region" description="Low complexity" evidence="5">
    <location>
        <begin position="2641"/>
        <end position="2657"/>
    </location>
</feature>
<feature type="compositionally biased region" description="Polar residues" evidence="5">
    <location>
        <begin position="1977"/>
        <end position="1994"/>
    </location>
</feature>
<feature type="region of interest" description="Disordered" evidence="5">
    <location>
        <begin position="111"/>
        <end position="132"/>
    </location>
</feature>
<dbReference type="SMART" id="SM00571">
    <property type="entry name" value="DDT"/>
    <property type="match status" value="1"/>
</dbReference>
<feature type="compositionally biased region" description="Polar residues" evidence="5">
    <location>
        <begin position="2291"/>
        <end position="2302"/>
    </location>
</feature>
<dbReference type="SMART" id="SM00297">
    <property type="entry name" value="BROMO"/>
    <property type="match status" value="1"/>
</dbReference>
<dbReference type="InterPro" id="IPR016177">
    <property type="entry name" value="DNA-bd_dom_sf"/>
</dbReference>
<dbReference type="Gene3D" id="3.30.890.10">
    <property type="entry name" value="Methyl-cpg-binding Protein 2, Chain A"/>
    <property type="match status" value="1"/>
</dbReference>
<dbReference type="GO" id="GO:0005634">
    <property type="term" value="C:nucleus"/>
    <property type="evidence" value="ECO:0007669"/>
    <property type="project" value="UniProtKB-SubCell"/>
</dbReference>
<evidence type="ECO:0000259" key="7">
    <source>
        <dbReference type="PROSITE" id="PS50827"/>
    </source>
</evidence>
<feature type="compositionally biased region" description="Polar residues" evidence="5">
    <location>
        <begin position="1254"/>
        <end position="1268"/>
    </location>
</feature>
<gene>
    <name evidence="9" type="ORF">FBUS_07447</name>
</gene>
<feature type="compositionally biased region" description="Basic and acidic residues" evidence="5">
    <location>
        <begin position="2175"/>
        <end position="2184"/>
    </location>
</feature>
<keyword evidence="3" id="KW-0539">Nucleus</keyword>
<feature type="region of interest" description="Disordered" evidence="5">
    <location>
        <begin position="2283"/>
        <end position="2389"/>
    </location>
</feature>
<feature type="region of interest" description="Disordered" evidence="5">
    <location>
        <begin position="2136"/>
        <end position="2184"/>
    </location>
</feature>
<comment type="caution">
    <text evidence="9">The sequence shown here is derived from an EMBL/GenBank/DDBJ whole genome shotgun (WGS) entry which is preliminary data.</text>
</comment>
<feature type="compositionally biased region" description="Basic and acidic residues" evidence="5">
    <location>
        <begin position="932"/>
        <end position="956"/>
    </location>
</feature>
<reference evidence="9" key="1">
    <citation type="submission" date="2019-05" db="EMBL/GenBank/DDBJ databases">
        <title>Annotation for the trematode Fasciolopsis buski.</title>
        <authorList>
            <person name="Choi Y.-J."/>
        </authorList>
    </citation>
    <scope>NUCLEOTIDE SEQUENCE</scope>
    <source>
        <strain evidence="9">HT</strain>
        <tissue evidence="9">Whole worm</tissue>
    </source>
</reference>
<evidence type="ECO:0000313" key="10">
    <source>
        <dbReference type="Proteomes" id="UP000728185"/>
    </source>
</evidence>
<evidence type="ECO:0000256" key="1">
    <source>
        <dbReference type="ARBA" id="ARBA00004123"/>
    </source>
</evidence>
<feature type="compositionally biased region" description="Polar residues" evidence="5">
    <location>
        <begin position="2142"/>
        <end position="2154"/>
    </location>
</feature>
<feature type="compositionally biased region" description="Low complexity" evidence="5">
    <location>
        <begin position="2443"/>
        <end position="2459"/>
    </location>
</feature>
<dbReference type="GO" id="GO:0000785">
    <property type="term" value="C:chromatin"/>
    <property type="evidence" value="ECO:0007669"/>
    <property type="project" value="TreeGrafter"/>
</dbReference>
<dbReference type="PROSITE" id="PS00633">
    <property type="entry name" value="BROMODOMAIN_1"/>
    <property type="match status" value="1"/>
</dbReference>
<feature type="region of interest" description="Disordered" evidence="5">
    <location>
        <begin position="2681"/>
        <end position="2703"/>
    </location>
</feature>
<dbReference type="PROSITE" id="PS50014">
    <property type="entry name" value="BROMODOMAIN_2"/>
    <property type="match status" value="1"/>
</dbReference>
<feature type="region of interest" description="Disordered" evidence="5">
    <location>
        <begin position="2435"/>
        <end position="2459"/>
    </location>
</feature>
<dbReference type="InterPro" id="IPR001739">
    <property type="entry name" value="Methyl_CpG_DNA-bd"/>
</dbReference>
<feature type="domain" description="DDT" evidence="7">
    <location>
        <begin position="723"/>
        <end position="788"/>
    </location>
</feature>
<feature type="compositionally biased region" description="Low complexity" evidence="5">
    <location>
        <begin position="22"/>
        <end position="43"/>
    </location>
</feature>
<feature type="compositionally biased region" description="Low complexity" evidence="5">
    <location>
        <begin position="2371"/>
        <end position="2386"/>
    </location>
</feature>
<accession>A0A8E0VLH8</accession>
<dbReference type="SUPFAM" id="SSF47370">
    <property type="entry name" value="Bromodomain"/>
    <property type="match status" value="1"/>
</dbReference>
<feature type="compositionally biased region" description="Basic residues" evidence="5">
    <location>
        <begin position="2357"/>
        <end position="2366"/>
    </location>
</feature>
<evidence type="ECO:0000259" key="8">
    <source>
        <dbReference type="PROSITE" id="PS50982"/>
    </source>
</evidence>
<feature type="region of interest" description="Disordered" evidence="5">
    <location>
        <begin position="1"/>
        <end position="49"/>
    </location>
</feature>
<feature type="compositionally biased region" description="Polar residues" evidence="5">
    <location>
        <begin position="116"/>
        <end position="132"/>
    </location>
</feature>
<keyword evidence="10" id="KW-1185">Reference proteome</keyword>
<feature type="region of interest" description="Disordered" evidence="5">
    <location>
        <begin position="271"/>
        <end position="295"/>
    </location>
</feature>
<feature type="domain" description="Bromo" evidence="6">
    <location>
        <begin position="2522"/>
        <end position="2593"/>
    </location>
</feature>
<evidence type="ECO:0000256" key="5">
    <source>
        <dbReference type="SAM" id="MobiDB-lite"/>
    </source>
</evidence>
<proteinExistence type="predicted"/>
<dbReference type="PANTHER" id="PTHR45915:SF2">
    <property type="entry name" value="TOUTATIS, ISOFORM E"/>
    <property type="match status" value="1"/>
</dbReference>
<feature type="domain" description="MBD" evidence="8">
    <location>
        <begin position="316"/>
        <end position="388"/>
    </location>
</feature>
<feature type="region of interest" description="Disordered" evidence="5">
    <location>
        <begin position="1969"/>
        <end position="2015"/>
    </location>
</feature>
<feature type="compositionally biased region" description="Polar residues" evidence="5">
    <location>
        <begin position="2753"/>
        <end position="2763"/>
    </location>
</feature>
<dbReference type="InterPro" id="IPR036427">
    <property type="entry name" value="Bromodomain-like_sf"/>
</dbReference>
<dbReference type="Pfam" id="PF01429">
    <property type="entry name" value="MBD"/>
    <property type="match status" value="1"/>
</dbReference>
<feature type="region of interest" description="Disordered" evidence="5">
    <location>
        <begin position="2472"/>
        <end position="2495"/>
    </location>
</feature>
<evidence type="ECO:0000256" key="4">
    <source>
        <dbReference type="PROSITE-ProRule" id="PRU00035"/>
    </source>
</evidence>
<dbReference type="GO" id="GO:0003677">
    <property type="term" value="F:DNA binding"/>
    <property type="evidence" value="ECO:0007669"/>
    <property type="project" value="InterPro"/>
</dbReference>
<keyword evidence="2 4" id="KW-0103">Bromodomain</keyword>
<feature type="region of interest" description="Disordered" evidence="5">
    <location>
        <begin position="454"/>
        <end position="478"/>
    </location>
</feature>
<feature type="region of interest" description="Disordered" evidence="5">
    <location>
        <begin position="151"/>
        <end position="177"/>
    </location>
</feature>